<dbReference type="AlphaFoldDB" id="A0A0C9X648"/>
<feature type="compositionally biased region" description="Basic and acidic residues" evidence="1">
    <location>
        <begin position="42"/>
        <end position="52"/>
    </location>
</feature>
<dbReference type="STRING" id="1095629.A0A0C9X648"/>
<feature type="region of interest" description="Disordered" evidence="1">
    <location>
        <begin position="512"/>
        <end position="533"/>
    </location>
</feature>
<reference evidence="2 3" key="1">
    <citation type="submission" date="2014-04" db="EMBL/GenBank/DDBJ databases">
        <authorList>
            <consortium name="DOE Joint Genome Institute"/>
            <person name="Kuo A."/>
            <person name="Kohler A."/>
            <person name="Nagy L.G."/>
            <person name="Floudas D."/>
            <person name="Copeland A."/>
            <person name="Barry K.W."/>
            <person name="Cichocki N."/>
            <person name="Veneault-Fourrey C."/>
            <person name="LaButti K."/>
            <person name="Lindquist E.A."/>
            <person name="Lipzen A."/>
            <person name="Lundell T."/>
            <person name="Morin E."/>
            <person name="Murat C."/>
            <person name="Sun H."/>
            <person name="Tunlid A."/>
            <person name="Henrissat B."/>
            <person name="Grigoriev I.V."/>
            <person name="Hibbett D.S."/>
            <person name="Martin F."/>
            <person name="Nordberg H.P."/>
            <person name="Cantor M.N."/>
            <person name="Hua S.X."/>
        </authorList>
    </citation>
    <scope>NUCLEOTIDE SEQUENCE [LARGE SCALE GENOMIC DNA]</scope>
    <source>
        <strain evidence="2 3">LaAM-08-1</strain>
    </source>
</reference>
<sequence length="712" mass="76445">MPPRTCTDDKALCSGHIRTQTPVHKRGPLNTGNQASKHQKKHQFDPESDKPAQPKPVTRGTEVGRKRGGKSKKGKKPRKMSAQKVAEDAIQLSPMKLTPGMAVAPPEHIWDASASHMPPPPAFQRSHAWVASDSSEMSTEDGSGASMDGSGDSSDNSPSAGSNSPGEGSTNENDEGESGDNNNNNSNNNGNDNGADNNSTGYNNSNGDDNNNGDNANLSNSDTSNDDSEKDDDTNSNAKNDTNASSSNDTSANPSNDTNTNPSHDGATANNRTITNINDGGNANTNLAATPQPVRGSDTFTTDLRTSLGMMAGLDPLHDQDIDMDVEGRPPALGSSHIMGGILHGKALGNALNHADFLRLGLGDSFIAGSAQVNYQVFAYLVYNDPVKLSVIPDPSLPANTIFRVLTVPPLESGVILKKVANWLDSVTGAHVFAQSNLSGSWQWNLLGCYEHALEDNESLEYNESNERHILFCLPNSSSFSTGSSYPPSTHVSGPSSHYAFSESRSESVARLALSESHSHSRPDTPMDVSVPSGSKCSIDEKLLGRLKAAGLTINESLCYDTNPTIQVMYQCYIHIFEIQGQIADMVAERKWLTQFGKYPNKTEVIGLFVAKTTWQNSYAKVFPMVEDYEHMVAWLEGDPDAKSDLNLWGVTKSKYSVTDLGDWLKKQKGKKAVKSAKSAKGVKEKEKKQGSGSGSGAGKGNQKEVKQREVE</sequence>
<feature type="compositionally biased region" description="Basic and acidic residues" evidence="1">
    <location>
        <begin position="702"/>
        <end position="712"/>
    </location>
</feature>
<keyword evidence="3" id="KW-1185">Reference proteome</keyword>
<dbReference type="Proteomes" id="UP000054477">
    <property type="component" value="Unassembled WGS sequence"/>
</dbReference>
<dbReference type="EMBL" id="KN838864">
    <property type="protein sequence ID" value="KIJ93121.1"/>
    <property type="molecule type" value="Genomic_DNA"/>
</dbReference>
<organism evidence="2 3">
    <name type="scientific">Laccaria amethystina LaAM-08-1</name>
    <dbReference type="NCBI Taxonomy" id="1095629"/>
    <lineage>
        <taxon>Eukaryota</taxon>
        <taxon>Fungi</taxon>
        <taxon>Dikarya</taxon>
        <taxon>Basidiomycota</taxon>
        <taxon>Agaricomycotina</taxon>
        <taxon>Agaricomycetes</taxon>
        <taxon>Agaricomycetidae</taxon>
        <taxon>Agaricales</taxon>
        <taxon>Agaricineae</taxon>
        <taxon>Hydnangiaceae</taxon>
        <taxon>Laccaria</taxon>
    </lineage>
</organism>
<gene>
    <name evidence="2" type="ORF">K443DRAFT_13112</name>
</gene>
<reference evidence="3" key="2">
    <citation type="submission" date="2015-01" db="EMBL/GenBank/DDBJ databases">
        <title>Evolutionary Origins and Diversification of the Mycorrhizal Mutualists.</title>
        <authorList>
            <consortium name="DOE Joint Genome Institute"/>
            <consortium name="Mycorrhizal Genomics Consortium"/>
            <person name="Kohler A."/>
            <person name="Kuo A."/>
            <person name="Nagy L.G."/>
            <person name="Floudas D."/>
            <person name="Copeland A."/>
            <person name="Barry K.W."/>
            <person name="Cichocki N."/>
            <person name="Veneault-Fourrey C."/>
            <person name="LaButti K."/>
            <person name="Lindquist E.A."/>
            <person name="Lipzen A."/>
            <person name="Lundell T."/>
            <person name="Morin E."/>
            <person name="Murat C."/>
            <person name="Riley R."/>
            <person name="Ohm R."/>
            <person name="Sun H."/>
            <person name="Tunlid A."/>
            <person name="Henrissat B."/>
            <person name="Grigoriev I.V."/>
            <person name="Hibbett D.S."/>
            <person name="Martin F."/>
        </authorList>
    </citation>
    <scope>NUCLEOTIDE SEQUENCE [LARGE SCALE GENOMIC DNA]</scope>
    <source>
        <strain evidence="3">LaAM-08-1</strain>
    </source>
</reference>
<feature type="compositionally biased region" description="Acidic residues" evidence="1">
    <location>
        <begin position="224"/>
        <end position="234"/>
    </location>
</feature>
<feature type="compositionally biased region" description="Low complexity" evidence="1">
    <location>
        <begin position="235"/>
        <end position="278"/>
    </location>
</feature>
<feature type="region of interest" description="Disordered" evidence="1">
    <location>
        <begin position="667"/>
        <end position="712"/>
    </location>
</feature>
<feature type="region of interest" description="Disordered" evidence="1">
    <location>
        <begin position="1"/>
        <end position="301"/>
    </location>
</feature>
<feature type="compositionally biased region" description="Polar residues" evidence="1">
    <location>
        <begin position="279"/>
        <end position="289"/>
    </location>
</feature>
<feature type="compositionally biased region" description="Basic and acidic residues" evidence="1">
    <location>
        <begin position="1"/>
        <end position="11"/>
    </location>
</feature>
<dbReference type="OrthoDB" id="3105439at2759"/>
<dbReference type="HOGENOM" id="CLU_387818_0_0_1"/>
<feature type="compositionally biased region" description="Basic residues" evidence="1">
    <location>
        <begin position="66"/>
        <end position="81"/>
    </location>
</feature>
<feature type="compositionally biased region" description="Low complexity" evidence="1">
    <location>
        <begin position="179"/>
        <end position="223"/>
    </location>
</feature>
<protein>
    <submittedName>
        <fullName evidence="2">Uncharacterized protein</fullName>
    </submittedName>
</protein>
<evidence type="ECO:0000313" key="3">
    <source>
        <dbReference type="Proteomes" id="UP000054477"/>
    </source>
</evidence>
<feature type="compositionally biased region" description="Low complexity" evidence="1">
    <location>
        <begin position="140"/>
        <end position="171"/>
    </location>
</feature>
<evidence type="ECO:0000313" key="2">
    <source>
        <dbReference type="EMBL" id="KIJ93121.1"/>
    </source>
</evidence>
<name>A0A0C9X648_9AGAR</name>
<accession>A0A0C9X648</accession>
<evidence type="ECO:0000256" key="1">
    <source>
        <dbReference type="SAM" id="MobiDB-lite"/>
    </source>
</evidence>
<proteinExistence type="predicted"/>